<comment type="similarity">
    <text evidence="7">Belongs to the adaptor complexes large subunit family.</text>
</comment>
<feature type="domain" description="Clathrin/coatomer adaptor adaptin-like N-terminal" evidence="8">
    <location>
        <begin position="25"/>
        <end position="640"/>
    </location>
</feature>
<keyword evidence="4 7" id="KW-0653">Protein transport</keyword>
<sequence>MTGSVKELIRSIRSCKTPAEERAVLARECAEIRSSINGNSSSTRQKNISKLLLIHLLGHSTNFGQVECIKLIASNKFSDKRIGYLALNLLLNEDAEVLTLAINSIKMDLSSANPYITELALNALSNIGNTDMFRELHYDIERLMKSSTVNVRKKAIVCAARMLRKIGQASMIPGPDAIDLAGTYVHAVPALLGDPNHGVVSAALTVLSALIDYFPMCINYASIYELLVKTLNSICNEGGNAIGIMFGGSKDYEVNGVNDPFLKSKILQILRNVYSKCRQQVSGNQQLYDLVNNIVKASTLSNNATNALLYECVRTIYSEFNDPKFNQLGKDIVQKFMKTNDNNIKYIALGILNNLMDVTMEVGDSNWNIIVQSLRQPDISIRRRALDVAIKLVTRETLRPLMQHMYDFLLAASNDLKRESIPKIAATLESYSDCEYYKLEMMIKIFATAGNCVPEAIIHSFIASVSVASQGTQVRVAAKLYYVIGNNMSQDALMRVTLWCLGEYAHMVPELSQVDVTPTYSMTAQSIETKPAQRESEDLISMLDISPLEEHTSHTQGSTGGHVQILMMIEALAKHIIACSGTNTSACTNGEYLLTCAGKLAYKLPEERPRLMKLIRRFKKHSNIELQQRACELEILFEHDSLHVLAPSETVYALPVIEFASIDLMPKTVKQQPSMSVLGGDLLQIGEEMNPKKTSEEKLSTLDFMTFDYSTKENKANDEFGQFDPF</sequence>
<dbReference type="Pfam" id="PF01602">
    <property type="entry name" value="Adaptin_N"/>
    <property type="match status" value="1"/>
</dbReference>
<dbReference type="EMBL" id="JAHBMH010000024">
    <property type="protein sequence ID" value="KAK1938524.1"/>
    <property type="molecule type" value="Genomic_DNA"/>
</dbReference>
<accession>A0AAD9GHG2</accession>
<evidence type="ECO:0000256" key="3">
    <source>
        <dbReference type="ARBA" id="ARBA00022448"/>
    </source>
</evidence>
<comment type="caution">
    <text evidence="9">The sequence shown here is derived from an EMBL/GenBank/DDBJ whole genome shotgun (WGS) entry which is preliminary data.</text>
</comment>
<protein>
    <recommendedName>
        <fullName evidence="7">AP-1 complex subunit gamma</fullName>
    </recommendedName>
</protein>
<dbReference type="Gene3D" id="1.25.10.10">
    <property type="entry name" value="Leucine-rich Repeat Variant"/>
    <property type="match status" value="1"/>
</dbReference>
<dbReference type="InterPro" id="IPR011989">
    <property type="entry name" value="ARM-like"/>
</dbReference>
<reference evidence="9" key="1">
    <citation type="journal article" date="2014" name="Nucleic Acids Res.">
        <title>The evolutionary dynamics of variant antigen genes in Babesia reveal a history of genomic innovation underlying host-parasite interaction.</title>
        <authorList>
            <person name="Jackson A.P."/>
            <person name="Otto T.D."/>
            <person name="Darby A."/>
            <person name="Ramaprasad A."/>
            <person name="Xia D."/>
            <person name="Echaide I.E."/>
            <person name="Farber M."/>
            <person name="Gahlot S."/>
            <person name="Gamble J."/>
            <person name="Gupta D."/>
            <person name="Gupta Y."/>
            <person name="Jackson L."/>
            <person name="Malandrin L."/>
            <person name="Malas T.B."/>
            <person name="Moussa E."/>
            <person name="Nair M."/>
            <person name="Reid A.J."/>
            <person name="Sanders M."/>
            <person name="Sharma J."/>
            <person name="Tracey A."/>
            <person name="Quail M.A."/>
            <person name="Weir W."/>
            <person name="Wastling J.M."/>
            <person name="Hall N."/>
            <person name="Willadsen P."/>
            <person name="Lingelbach K."/>
            <person name="Shiels B."/>
            <person name="Tait A."/>
            <person name="Berriman M."/>
            <person name="Allred D.R."/>
            <person name="Pain A."/>
        </authorList>
    </citation>
    <scope>NUCLEOTIDE SEQUENCE</scope>
    <source>
        <strain evidence="9">1802A</strain>
    </source>
</reference>
<evidence type="ECO:0000256" key="2">
    <source>
        <dbReference type="ARBA" id="ARBA00004555"/>
    </source>
</evidence>
<dbReference type="Proteomes" id="UP001195914">
    <property type="component" value="Unassembled WGS sequence"/>
</dbReference>
<reference evidence="9" key="2">
    <citation type="submission" date="2021-05" db="EMBL/GenBank/DDBJ databases">
        <authorList>
            <person name="Pain A."/>
        </authorList>
    </citation>
    <scope>NUCLEOTIDE SEQUENCE</scope>
    <source>
        <strain evidence="9">1802A</strain>
    </source>
</reference>
<evidence type="ECO:0000256" key="4">
    <source>
        <dbReference type="ARBA" id="ARBA00022927"/>
    </source>
</evidence>
<comment type="subcellular location">
    <subcellularLocation>
        <location evidence="1">Endomembrane system</location>
    </subcellularLocation>
    <subcellularLocation>
        <location evidence="2">Golgi apparatus</location>
    </subcellularLocation>
</comment>
<proteinExistence type="inferred from homology"/>
<dbReference type="InterPro" id="IPR016024">
    <property type="entry name" value="ARM-type_fold"/>
</dbReference>
<organism evidence="9 10">
    <name type="scientific">Babesia divergens</name>
    <dbReference type="NCBI Taxonomy" id="32595"/>
    <lineage>
        <taxon>Eukaryota</taxon>
        <taxon>Sar</taxon>
        <taxon>Alveolata</taxon>
        <taxon>Apicomplexa</taxon>
        <taxon>Aconoidasida</taxon>
        <taxon>Piroplasmida</taxon>
        <taxon>Babesiidae</taxon>
        <taxon>Babesia</taxon>
    </lineage>
</organism>
<gene>
    <name evidence="9" type="ORF">X943_002051</name>
</gene>
<keyword evidence="3 7" id="KW-0813">Transport</keyword>
<dbReference type="GO" id="GO:0030121">
    <property type="term" value="C:AP-1 adaptor complex"/>
    <property type="evidence" value="ECO:0007669"/>
    <property type="project" value="InterPro"/>
</dbReference>
<evidence type="ECO:0000256" key="7">
    <source>
        <dbReference type="PIRNR" id="PIRNR037094"/>
    </source>
</evidence>
<dbReference type="PANTHER" id="PTHR22780">
    <property type="entry name" value="ADAPTIN, ALPHA/GAMMA/EPSILON"/>
    <property type="match status" value="1"/>
</dbReference>
<keyword evidence="6 7" id="KW-0472">Membrane</keyword>
<dbReference type="InterPro" id="IPR002553">
    <property type="entry name" value="Clathrin/coatomer_adapt-like_N"/>
</dbReference>
<evidence type="ECO:0000259" key="8">
    <source>
        <dbReference type="Pfam" id="PF01602"/>
    </source>
</evidence>
<evidence type="ECO:0000256" key="5">
    <source>
        <dbReference type="ARBA" id="ARBA00023034"/>
    </source>
</evidence>
<dbReference type="InterPro" id="IPR050840">
    <property type="entry name" value="Adaptor_Complx_Large_Subunit"/>
</dbReference>
<dbReference type="GO" id="GO:0006886">
    <property type="term" value="P:intracellular protein transport"/>
    <property type="evidence" value="ECO:0007669"/>
    <property type="project" value="UniProtKB-UniRule"/>
</dbReference>
<evidence type="ECO:0000313" key="9">
    <source>
        <dbReference type="EMBL" id="KAK1938524.1"/>
    </source>
</evidence>
<evidence type="ECO:0000256" key="6">
    <source>
        <dbReference type="ARBA" id="ARBA00023136"/>
    </source>
</evidence>
<dbReference type="GO" id="GO:0016192">
    <property type="term" value="P:vesicle-mediated transport"/>
    <property type="evidence" value="ECO:0007669"/>
    <property type="project" value="InterPro"/>
</dbReference>
<dbReference type="PIRSF" id="PIRSF037094">
    <property type="entry name" value="AP1_complex_gamma"/>
    <property type="match status" value="1"/>
</dbReference>
<name>A0AAD9GHG2_BABDI</name>
<dbReference type="SUPFAM" id="SSF48371">
    <property type="entry name" value="ARM repeat"/>
    <property type="match status" value="1"/>
</dbReference>
<evidence type="ECO:0000256" key="1">
    <source>
        <dbReference type="ARBA" id="ARBA00004308"/>
    </source>
</evidence>
<dbReference type="InterPro" id="IPR017107">
    <property type="entry name" value="AP1_complex_gsu"/>
</dbReference>
<keyword evidence="5 7" id="KW-0333">Golgi apparatus</keyword>
<keyword evidence="7" id="KW-0968">Cytoplasmic vesicle</keyword>
<evidence type="ECO:0000313" key="10">
    <source>
        <dbReference type="Proteomes" id="UP001195914"/>
    </source>
</evidence>
<dbReference type="AlphaFoldDB" id="A0AAD9GHG2"/>
<keyword evidence="10" id="KW-1185">Reference proteome</keyword>